<dbReference type="EC" id="2.3.1.-" evidence="4"/>
<dbReference type="SUPFAM" id="SSF52266">
    <property type="entry name" value="SGNH hydrolase"/>
    <property type="match status" value="1"/>
</dbReference>
<dbReference type="AlphaFoldDB" id="A0A378JJS3"/>
<keyword evidence="1" id="KW-0812">Transmembrane</keyword>
<dbReference type="GO" id="GO:0009103">
    <property type="term" value="P:lipopolysaccharide biosynthetic process"/>
    <property type="evidence" value="ECO:0007669"/>
    <property type="project" value="TreeGrafter"/>
</dbReference>
<evidence type="ECO:0000259" key="2">
    <source>
        <dbReference type="Pfam" id="PF01757"/>
    </source>
</evidence>
<accession>A0A378JJS3</accession>
<sequence length="678" mass="77667">MDNNYLKNTSLTYRADIDGLRALAVISVVGFHALPHSLPGGFIGVDIFFVISGFLISTILFKNLENNHFSLQDFYAKRIRRIFPALLTVLVSCLIFGWIVLFASEFQQLGKHIAAGAGFVSNYILWQEAGYFDNAAHYKPLLHLWSLGIEEQFYLIWPLLLWIVFKARLNTLAILVFIILISFSLNIKMIHQDTIATFYAPQTRFWELICGSLLAWINLYKQTECEKIKFGLQSRLATIFKPNSFLATPNLINHLLAFVGLALIIYAHFKVKKTFPFPGGWAVLPCAGTILLIAAGSKAWLNRTLLANRFLVWIGLISFPLYLWHWPIISFIKITEPSPSKQLCLFGVSVAILLAWLTYQFIERPMRFGAYRRKKTITLIILMSFIAGVGGFIYKQSGLVFKSTQVSKFVDLLNNPLPSVEDFECGQLIPTFKQNASGVGCKLSKNTLPDIMFIGDSHTGHYRNAIWQQFSNHSVLFIVEPMCLPFSTHHFLKGECRKKFEAILEFIKTNGSVKKVYLSGYWSYLMTGGFAIQKDHWRQAKPLTLKKALSFQENGRHLISTILAANKEVIFLKDIPDLDFNINTCFKLRPLRLSFRPLRTNCWMDFASYQKRIAPYDKVIDNLLSEFPQVKLFDPRPLFCSDNKCYARDAELPYYFNGDHLNHYGAEYVFKNMQNLIS</sequence>
<keyword evidence="1" id="KW-0472">Membrane</keyword>
<reference evidence="4 5" key="1">
    <citation type="submission" date="2018-06" db="EMBL/GenBank/DDBJ databases">
        <authorList>
            <consortium name="Pathogen Informatics"/>
            <person name="Doyle S."/>
        </authorList>
    </citation>
    <scope>NUCLEOTIDE SEQUENCE [LARGE SCALE GENOMIC DNA]</scope>
    <source>
        <strain evidence="4 5">NCTC13316</strain>
    </source>
</reference>
<feature type="transmembrane region" description="Helical" evidence="1">
    <location>
        <begin position="251"/>
        <end position="269"/>
    </location>
</feature>
<dbReference type="Pfam" id="PF01757">
    <property type="entry name" value="Acyl_transf_3"/>
    <property type="match status" value="1"/>
</dbReference>
<feature type="transmembrane region" description="Helical" evidence="1">
    <location>
        <begin position="281"/>
        <end position="301"/>
    </location>
</feature>
<feature type="domain" description="Acyltransferase 3" evidence="2">
    <location>
        <begin position="15"/>
        <end position="358"/>
    </location>
</feature>
<organism evidence="4 5">
    <name type="scientific">Legionella busanensis</name>
    <dbReference type="NCBI Taxonomy" id="190655"/>
    <lineage>
        <taxon>Bacteria</taxon>
        <taxon>Pseudomonadati</taxon>
        <taxon>Pseudomonadota</taxon>
        <taxon>Gammaproteobacteria</taxon>
        <taxon>Legionellales</taxon>
        <taxon>Legionellaceae</taxon>
        <taxon>Legionella</taxon>
    </lineage>
</organism>
<dbReference type="InterPro" id="IPR002656">
    <property type="entry name" value="Acyl_transf_3_dom"/>
</dbReference>
<feature type="transmembrane region" description="Helical" evidence="1">
    <location>
        <begin position="41"/>
        <end position="61"/>
    </location>
</feature>
<feature type="transmembrane region" description="Helical" evidence="1">
    <location>
        <begin position="340"/>
        <end position="357"/>
    </location>
</feature>
<feature type="transmembrane region" description="Helical" evidence="1">
    <location>
        <begin position="172"/>
        <end position="191"/>
    </location>
</feature>
<dbReference type="Proteomes" id="UP000254794">
    <property type="component" value="Unassembled WGS sequence"/>
</dbReference>
<dbReference type="PANTHER" id="PTHR23028:SF53">
    <property type="entry name" value="ACYL_TRANSF_3 DOMAIN-CONTAINING PROTEIN"/>
    <property type="match status" value="1"/>
</dbReference>
<dbReference type="InterPro" id="IPR050879">
    <property type="entry name" value="Acyltransferase_3"/>
</dbReference>
<dbReference type="PANTHER" id="PTHR23028">
    <property type="entry name" value="ACETYLTRANSFERASE"/>
    <property type="match status" value="1"/>
</dbReference>
<evidence type="ECO:0000256" key="1">
    <source>
        <dbReference type="SAM" id="Phobius"/>
    </source>
</evidence>
<keyword evidence="4" id="KW-0808">Transferase</keyword>
<protein>
    <submittedName>
        <fullName evidence="4">O-antigen acetylase</fullName>
        <ecNumber evidence="4">2.3.1.-</ecNumber>
    </submittedName>
</protein>
<name>A0A378JJS3_9GAMM</name>
<dbReference type="Pfam" id="PF19040">
    <property type="entry name" value="SGNH"/>
    <property type="match status" value="1"/>
</dbReference>
<evidence type="ECO:0000259" key="3">
    <source>
        <dbReference type="Pfam" id="PF19040"/>
    </source>
</evidence>
<dbReference type="RefSeq" id="WP_115331109.1">
    <property type="nucleotide sequence ID" value="NZ_CAAAHP010000001.1"/>
</dbReference>
<feature type="transmembrane region" description="Helical" evidence="1">
    <location>
        <begin position="203"/>
        <end position="220"/>
    </location>
</feature>
<feature type="transmembrane region" description="Helical" evidence="1">
    <location>
        <begin position="377"/>
        <end position="394"/>
    </location>
</feature>
<dbReference type="GO" id="GO:0016020">
    <property type="term" value="C:membrane"/>
    <property type="evidence" value="ECO:0007669"/>
    <property type="project" value="TreeGrafter"/>
</dbReference>
<dbReference type="InterPro" id="IPR043968">
    <property type="entry name" value="SGNH"/>
</dbReference>
<dbReference type="OrthoDB" id="9767863at2"/>
<keyword evidence="1" id="KW-1133">Transmembrane helix</keyword>
<feature type="transmembrane region" description="Helical" evidence="1">
    <location>
        <begin position="142"/>
        <end position="165"/>
    </location>
</feature>
<evidence type="ECO:0000313" key="5">
    <source>
        <dbReference type="Proteomes" id="UP000254794"/>
    </source>
</evidence>
<gene>
    <name evidence="4" type="primary">oatA_2</name>
    <name evidence="4" type="ORF">NCTC13316_01570</name>
</gene>
<dbReference type="GO" id="GO:0016747">
    <property type="term" value="F:acyltransferase activity, transferring groups other than amino-acyl groups"/>
    <property type="evidence" value="ECO:0007669"/>
    <property type="project" value="InterPro"/>
</dbReference>
<dbReference type="EMBL" id="UGOD01000001">
    <property type="protein sequence ID" value="STX51475.1"/>
    <property type="molecule type" value="Genomic_DNA"/>
</dbReference>
<feature type="domain" description="SGNH" evidence="3">
    <location>
        <begin position="439"/>
        <end position="670"/>
    </location>
</feature>
<feature type="transmembrane region" description="Helical" evidence="1">
    <location>
        <begin position="82"/>
        <end position="103"/>
    </location>
</feature>
<keyword evidence="5" id="KW-1185">Reference proteome</keyword>
<evidence type="ECO:0000313" key="4">
    <source>
        <dbReference type="EMBL" id="STX51475.1"/>
    </source>
</evidence>
<proteinExistence type="predicted"/>
<keyword evidence="4" id="KW-0012">Acyltransferase</keyword>
<feature type="transmembrane region" description="Helical" evidence="1">
    <location>
        <begin position="310"/>
        <end position="328"/>
    </location>
</feature>